<accession>A0A518EKT9</accession>
<dbReference type="GO" id="GO:0016020">
    <property type="term" value="C:membrane"/>
    <property type="evidence" value="ECO:0007669"/>
    <property type="project" value="UniProtKB-SubCell"/>
</dbReference>
<dbReference type="AlphaFoldDB" id="A0A518EKT9"/>
<keyword evidence="4 5" id="KW-0472">Membrane</keyword>
<evidence type="ECO:0000313" key="8">
    <source>
        <dbReference type="EMBL" id="QDV04700.1"/>
    </source>
</evidence>
<dbReference type="OrthoDB" id="196054at2"/>
<dbReference type="Gene3D" id="1.20.1540.10">
    <property type="entry name" value="Rhomboid-like"/>
    <property type="match status" value="1"/>
</dbReference>
<dbReference type="RefSeq" id="WP_145194150.1">
    <property type="nucleotide sequence ID" value="NZ_CP036434.1"/>
</dbReference>
<evidence type="ECO:0000256" key="1">
    <source>
        <dbReference type="ARBA" id="ARBA00004141"/>
    </source>
</evidence>
<evidence type="ECO:0000256" key="4">
    <source>
        <dbReference type="ARBA" id="ARBA00023136"/>
    </source>
</evidence>
<dbReference type="GO" id="GO:0004252">
    <property type="term" value="F:serine-type endopeptidase activity"/>
    <property type="evidence" value="ECO:0007669"/>
    <property type="project" value="InterPro"/>
</dbReference>
<keyword evidence="3 5" id="KW-1133">Transmembrane helix</keyword>
<protein>
    <submittedName>
        <fullName evidence="8">Rhomboid family protein</fullName>
    </submittedName>
</protein>
<keyword evidence="2 5" id="KW-0812">Transmembrane</keyword>
<feature type="chain" id="PRO_5022101039" evidence="6">
    <location>
        <begin position="21"/>
        <end position="261"/>
    </location>
</feature>
<comment type="subcellular location">
    <subcellularLocation>
        <location evidence="1">Membrane</location>
        <topology evidence="1">Multi-pass membrane protein</topology>
    </subcellularLocation>
</comment>
<evidence type="ECO:0000259" key="7">
    <source>
        <dbReference type="Pfam" id="PF01694"/>
    </source>
</evidence>
<dbReference type="Pfam" id="PF01694">
    <property type="entry name" value="Rhomboid"/>
    <property type="match status" value="1"/>
</dbReference>
<evidence type="ECO:0000256" key="6">
    <source>
        <dbReference type="SAM" id="SignalP"/>
    </source>
</evidence>
<feature type="transmembrane region" description="Helical" evidence="5">
    <location>
        <begin position="133"/>
        <end position="149"/>
    </location>
</feature>
<feature type="transmembrane region" description="Helical" evidence="5">
    <location>
        <begin position="105"/>
        <end position="126"/>
    </location>
</feature>
<dbReference type="SUPFAM" id="SSF144091">
    <property type="entry name" value="Rhomboid-like"/>
    <property type="match status" value="1"/>
</dbReference>
<proteinExistence type="predicted"/>
<dbReference type="InterPro" id="IPR035952">
    <property type="entry name" value="Rhomboid-like_sf"/>
</dbReference>
<feature type="domain" description="Peptidase S54 rhomboid" evidence="7">
    <location>
        <begin position="42"/>
        <end position="187"/>
    </location>
</feature>
<feature type="transmembrane region" description="Helical" evidence="5">
    <location>
        <begin position="169"/>
        <end position="188"/>
    </location>
</feature>
<evidence type="ECO:0000256" key="5">
    <source>
        <dbReference type="SAM" id="Phobius"/>
    </source>
</evidence>
<evidence type="ECO:0000256" key="3">
    <source>
        <dbReference type="ARBA" id="ARBA00022989"/>
    </source>
</evidence>
<name>A0A518EKT9_9BACT</name>
<sequence precursor="true">MKRPPLWTMALAVMMTVASAGDAQGPLHAALRFERASIVEEFEVWRIVTGQLLHGTPRLFAVDVACVTALAWIVERRSGHVMRLLFGSALAAGLGTLWLAPEIEFLEGASGIASGLLAYLLVDLMVMGGPRQARLAAIGSVVFAGKLHLELVLGEHLAWWGDPMGETRVVAAAHLCGALAGLIARLVGGRQASRSSRFSQPRHLLVDQPQLDPVEESRWLKRQGITARTELAANHRAQRFGRHRVDTPLGSPIRRSLLLRR</sequence>
<reference evidence="8 9" key="1">
    <citation type="submission" date="2019-02" db="EMBL/GenBank/DDBJ databases">
        <title>Deep-cultivation of Planctomycetes and their phenomic and genomic characterization uncovers novel biology.</title>
        <authorList>
            <person name="Wiegand S."/>
            <person name="Jogler M."/>
            <person name="Boedeker C."/>
            <person name="Pinto D."/>
            <person name="Vollmers J."/>
            <person name="Rivas-Marin E."/>
            <person name="Kohn T."/>
            <person name="Peeters S.H."/>
            <person name="Heuer A."/>
            <person name="Rast P."/>
            <person name="Oberbeckmann S."/>
            <person name="Bunk B."/>
            <person name="Jeske O."/>
            <person name="Meyerdierks A."/>
            <person name="Storesund J.E."/>
            <person name="Kallscheuer N."/>
            <person name="Luecker S."/>
            <person name="Lage O.M."/>
            <person name="Pohl T."/>
            <person name="Merkel B.J."/>
            <person name="Hornburger P."/>
            <person name="Mueller R.-W."/>
            <person name="Bruemmer F."/>
            <person name="Labrenz M."/>
            <person name="Spormann A.M."/>
            <person name="Op den Camp H."/>
            <person name="Overmann J."/>
            <person name="Amann R."/>
            <person name="Jetten M.S.M."/>
            <person name="Mascher T."/>
            <person name="Medema M.H."/>
            <person name="Devos D.P."/>
            <person name="Kaster A.-K."/>
            <person name="Ovreas L."/>
            <person name="Rohde M."/>
            <person name="Galperin M.Y."/>
            <person name="Jogler C."/>
        </authorList>
    </citation>
    <scope>NUCLEOTIDE SEQUENCE [LARGE SCALE GENOMIC DNA]</scope>
    <source>
        <strain evidence="8 9">Poly30</strain>
    </source>
</reference>
<gene>
    <name evidence="8" type="ORF">Poly30_01930</name>
</gene>
<dbReference type="InterPro" id="IPR022764">
    <property type="entry name" value="Peptidase_S54_rhomboid_dom"/>
</dbReference>
<keyword evidence="9" id="KW-1185">Reference proteome</keyword>
<dbReference type="PANTHER" id="PTHR43066">
    <property type="entry name" value="RHOMBOID-RELATED PROTEIN"/>
    <property type="match status" value="1"/>
</dbReference>
<organism evidence="8 9">
    <name type="scientific">Saltatorellus ferox</name>
    <dbReference type="NCBI Taxonomy" id="2528018"/>
    <lineage>
        <taxon>Bacteria</taxon>
        <taxon>Pseudomonadati</taxon>
        <taxon>Planctomycetota</taxon>
        <taxon>Planctomycetia</taxon>
        <taxon>Planctomycetia incertae sedis</taxon>
        <taxon>Saltatorellus</taxon>
    </lineage>
</organism>
<evidence type="ECO:0000256" key="2">
    <source>
        <dbReference type="ARBA" id="ARBA00022692"/>
    </source>
</evidence>
<feature type="signal peptide" evidence="6">
    <location>
        <begin position="1"/>
        <end position="20"/>
    </location>
</feature>
<keyword evidence="6" id="KW-0732">Signal</keyword>
<feature type="transmembrane region" description="Helical" evidence="5">
    <location>
        <begin position="81"/>
        <end position="99"/>
    </location>
</feature>
<dbReference type="EMBL" id="CP036434">
    <property type="protein sequence ID" value="QDV04700.1"/>
    <property type="molecule type" value="Genomic_DNA"/>
</dbReference>
<dbReference type="Proteomes" id="UP000320390">
    <property type="component" value="Chromosome"/>
</dbReference>
<evidence type="ECO:0000313" key="9">
    <source>
        <dbReference type="Proteomes" id="UP000320390"/>
    </source>
</evidence>